<keyword evidence="8" id="KW-1133">Transmembrane helix</keyword>
<dbReference type="InterPro" id="IPR023828">
    <property type="entry name" value="Peptidase_S8_Ser-AS"/>
</dbReference>
<dbReference type="InterPro" id="IPR000209">
    <property type="entry name" value="Peptidase_S8/S53_dom"/>
</dbReference>
<keyword evidence="8" id="KW-0472">Membrane</keyword>
<keyword evidence="8" id="KW-0812">Transmembrane</keyword>
<dbReference type="Proteomes" id="UP000632195">
    <property type="component" value="Unassembled WGS sequence"/>
</dbReference>
<keyword evidence="4" id="KW-0378">Hydrolase</keyword>
<protein>
    <recommendedName>
        <fullName evidence="9">Peptidase S53 domain-containing protein</fullName>
    </recommendedName>
</protein>
<dbReference type="InterPro" id="IPR050819">
    <property type="entry name" value="Tripeptidyl-peptidase_I"/>
</dbReference>
<dbReference type="EMBL" id="BMNY01000001">
    <property type="protein sequence ID" value="GGM69823.1"/>
    <property type="molecule type" value="Genomic_DNA"/>
</dbReference>
<dbReference type="GO" id="GO:0006508">
    <property type="term" value="P:proteolysis"/>
    <property type="evidence" value="ECO:0007669"/>
    <property type="project" value="UniProtKB-KW"/>
</dbReference>
<keyword evidence="6" id="KW-0106">Calcium</keyword>
<evidence type="ECO:0000256" key="3">
    <source>
        <dbReference type="ARBA" id="ARBA00022723"/>
    </source>
</evidence>
<dbReference type="InterPro" id="IPR015366">
    <property type="entry name" value="S53_propep"/>
</dbReference>
<dbReference type="Pfam" id="PF00082">
    <property type="entry name" value="Peptidase_S8"/>
    <property type="match status" value="1"/>
</dbReference>
<dbReference type="SUPFAM" id="SSF54897">
    <property type="entry name" value="Protease propeptides/inhibitors"/>
    <property type="match status" value="1"/>
</dbReference>
<dbReference type="SMART" id="SM00944">
    <property type="entry name" value="Pro-kuma_activ"/>
    <property type="match status" value="1"/>
</dbReference>
<dbReference type="PROSITE" id="PS51695">
    <property type="entry name" value="SEDOLISIN"/>
    <property type="match status" value="1"/>
</dbReference>
<keyword evidence="11" id="KW-1185">Reference proteome</keyword>
<keyword evidence="3" id="KW-0479">Metal-binding</keyword>
<sequence>MKPSNLTSLESFLASISDPYSPDYGHYITLAQFIERYAPPPGKYRDIVSYFRSFGLQATTYSSRLAIQLQGSAGQIGRAFGTDIVGDSKSFGPSSNPVLPGNVSVMVNSVIGLSSSPPMRLPLQVLSDLPGHNMSSPDTTPSGYPAPVTQSGVQYLWGPDMQVAYGERPLFNITYPFNETIVTILWAGSDEGIQVPPYDPASVESYLNLTLPSWEPRPRIVPYPVDGAPLPGPKAQYDTTGAVIENELDLEMAGSMAPGATIVNAYGPSSASNNLALITAVLTSVLSNQSALFQNLSVISNSWGTGLSTVSNSTVQAWQYLLDLAEARGITVLAASGDAADSPFSSKYSGSIANFPAALAFNYTGITSVGGVTDVLGPNLHISSASAWFEDTFSSGILGSEGGYAEQIPEPYYQVETVPASQDPGRYLMFPDISALANNTIINGTDESPPSTLVVAGTSVASPLVAGMVAEIDAVAQHMGAPRLGYINPMLFYLGADQLRYSGDSQYNSSLPLTALSYVTSGENTLYSAHYGYNLVGGWGQPVAYNISAQSLSVPPGTHRPYEMGVFVHPLNVSSGGYSLHLSPILAGTLGEPLYVINITLNATGNAVSGYVQASAPYPYTYRQHFVKEETVSAEQDGDINISLEVVNGSRPWEAQTVLNVNGDSLTINTPGASFIIDAPEQAYTAQNGTLAVSGPGPGGYAGPGELDPSISLNEGGNTDIQVSASFSTGSPGIETIAVPGEQYGPSVAEKEPFSFSTDNGYLVAAPSTSTSSAYFSVPRKLYNLTVKQGGLYAGQEWGIEIDNVATSVTSSPYMVIPVPAGNYTVSLIAPPFSTPDSSSIPLSVTGNTFQFASFTTRAYVVQFTEVGLPAGEEWNVSSFGIVKSGTGSSIDLFLPNGTYTYTAYSNNATFNAVTGTFKVSGSNVTVEVAFSKRVYLIDFHQTGLRDLTWSVDLNGTVESGNGTDLFFREYYGTYNYTVTPPPGYQVTNQSGQVVTDTPSPVVNLTFEPYHYKVTFREQGLPAGQFWGVVVDNMTISGDTAEISGNLTFGNYTVIVLSPAGYEPLSSPISVSVDRNGISVTVDFRPVESQSNVTAYGIIALAVVIAAVGAMALFRRR</sequence>
<dbReference type="Gene3D" id="3.40.50.200">
    <property type="entry name" value="Peptidase S8/S53 domain"/>
    <property type="match status" value="1"/>
</dbReference>
<dbReference type="InterPro" id="IPR030400">
    <property type="entry name" value="Sedolisin_dom"/>
</dbReference>
<evidence type="ECO:0000313" key="10">
    <source>
        <dbReference type="EMBL" id="GGM69823.1"/>
    </source>
</evidence>
<evidence type="ECO:0000256" key="5">
    <source>
        <dbReference type="ARBA" id="ARBA00022825"/>
    </source>
</evidence>
<dbReference type="GO" id="GO:0046872">
    <property type="term" value="F:metal ion binding"/>
    <property type="evidence" value="ECO:0007669"/>
    <property type="project" value="UniProtKB-KW"/>
</dbReference>
<evidence type="ECO:0000256" key="7">
    <source>
        <dbReference type="ARBA" id="ARBA00023145"/>
    </source>
</evidence>
<comment type="caution">
    <text evidence="10">The sequence shown here is derived from an EMBL/GenBank/DDBJ whole genome shotgun (WGS) entry which is preliminary data.</text>
</comment>
<dbReference type="PROSITE" id="PS00138">
    <property type="entry name" value="SUBTILASE_SER"/>
    <property type="match status" value="1"/>
</dbReference>
<dbReference type="PANTHER" id="PTHR14218:SF15">
    <property type="entry name" value="TRIPEPTIDYL-PEPTIDASE 1"/>
    <property type="match status" value="1"/>
</dbReference>
<evidence type="ECO:0000259" key="9">
    <source>
        <dbReference type="PROSITE" id="PS51695"/>
    </source>
</evidence>
<dbReference type="CDD" id="cd11377">
    <property type="entry name" value="Pro-peptidase_S53"/>
    <property type="match status" value="1"/>
</dbReference>
<feature type="domain" description="Peptidase S53" evidence="9">
    <location>
        <begin position="155"/>
        <end position="554"/>
    </location>
</feature>
<dbReference type="PANTHER" id="PTHR14218">
    <property type="entry name" value="PROTEASE S8 TRIPEPTIDYL PEPTIDASE I CLN2"/>
    <property type="match status" value="1"/>
</dbReference>
<dbReference type="GO" id="GO:0008240">
    <property type="term" value="F:tripeptidyl-peptidase activity"/>
    <property type="evidence" value="ECO:0007669"/>
    <property type="project" value="TreeGrafter"/>
</dbReference>
<evidence type="ECO:0000256" key="8">
    <source>
        <dbReference type="SAM" id="Phobius"/>
    </source>
</evidence>
<reference evidence="10" key="2">
    <citation type="submission" date="2022-09" db="EMBL/GenBank/DDBJ databases">
        <authorList>
            <person name="Sun Q."/>
            <person name="Ohkuma M."/>
        </authorList>
    </citation>
    <scope>NUCLEOTIDE SEQUENCE</scope>
    <source>
        <strain evidence="10">JCM 13583</strain>
    </source>
</reference>
<keyword evidence="5" id="KW-0720">Serine protease</keyword>
<gene>
    <name evidence="10" type="ORF">GCM10007108_04900</name>
</gene>
<reference evidence="10" key="1">
    <citation type="journal article" date="2014" name="Int. J. Syst. Evol. Microbiol.">
        <title>Complete genome sequence of Corynebacterium casei LMG S-19264T (=DSM 44701T), isolated from a smear-ripened cheese.</title>
        <authorList>
            <consortium name="US DOE Joint Genome Institute (JGI-PGF)"/>
            <person name="Walter F."/>
            <person name="Albersmeier A."/>
            <person name="Kalinowski J."/>
            <person name="Ruckert C."/>
        </authorList>
    </citation>
    <scope>NUCLEOTIDE SEQUENCE</scope>
    <source>
        <strain evidence="10">JCM 13583</strain>
    </source>
</reference>
<organism evidence="10 11">
    <name type="scientific">Thermogymnomonas acidicola</name>
    <dbReference type="NCBI Taxonomy" id="399579"/>
    <lineage>
        <taxon>Archaea</taxon>
        <taxon>Methanobacteriati</taxon>
        <taxon>Thermoplasmatota</taxon>
        <taxon>Thermoplasmata</taxon>
        <taxon>Thermoplasmatales</taxon>
        <taxon>Thermogymnomonas</taxon>
    </lineage>
</organism>
<evidence type="ECO:0000256" key="1">
    <source>
        <dbReference type="ARBA" id="ARBA00001913"/>
    </source>
</evidence>
<keyword evidence="7" id="KW-0865">Zymogen</keyword>
<keyword evidence="2" id="KW-0645">Protease</keyword>
<dbReference type="InterPro" id="IPR036852">
    <property type="entry name" value="Peptidase_S8/S53_dom_sf"/>
</dbReference>
<comment type="cofactor">
    <cofactor evidence="1">
        <name>Ca(2+)</name>
        <dbReference type="ChEBI" id="CHEBI:29108"/>
    </cofactor>
</comment>
<name>A0AA37BQI7_9ARCH</name>
<feature type="transmembrane region" description="Helical" evidence="8">
    <location>
        <begin position="1093"/>
        <end position="1114"/>
    </location>
</feature>
<accession>A0AA37BQI7</accession>
<evidence type="ECO:0000313" key="11">
    <source>
        <dbReference type="Proteomes" id="UP000632195"/>
    </source>
</evidence>
<evidence type="ECO:0000256" key="2">
    <source>
        <dbReference type="ARBA" id="ARBA00022670"/>
    </source>
</evidence>
<dbReference type="Pfam" id="PF09286">
    <property type="entry name" value="Pro-kuma_activ"/>
    <property type="match status" value="1"/>
</dbReference>
<dbReference type="GO" id="GO:0004252">
    <property type="term" value="F:serine-type endopeptidase activity"/>
    <property type="evidence" value="ECO:0007669"/>
    <property type="project" value="InterPro"/>
</dbReference>
<dbReference type="AlphaFoldDB" id="A0AA37BQI7"/>
<dbReference type="SUPFAM" id="SSF52743">
    <property type="entry name" value="Subtilisin-like"/>
    <property type="match status" value="1"/>
</dbReference>
<evidence type="ECO:0000256" key="6">
    <source>
        <dbReference type="ARBA" id="ARBA00022837"/>
    </source>
</evidence>
<evidence type="ECO:0000256" key="4">
    <source>
        <dbReference type="ARBA" id="ARBA00022801"/>
    </source>
</evidence>
<proteinExistence type="predicted"/>